<dbReference type="InterPro" id="IPR001920">
    <property type="entry name" value="Asp/Glu_race"/>
</dbReference>
<comment type="catalytic activity">
    <reaction evidence="1 7">
        <text>L-glutamate = D-glutamate</text>
        <dbReference type="Rhea" id="RHEA:12813"/>
        <dbReference type="ChEBI" id="CHEBI:29985"/>
        <dbReference type="ChEBI" id="CHEBI:29986"/>
        <dbReference type="EC" id="5.1.1.3"/>
    </reaction>
</comment>
<accession>A0ABV5WTU2</accession>
<evidence type="ECO:0000313" key="9">
    <source>
        <dbReference type="Proteomes" id="UP001589691"/>
    </source>
</evidence>
<feature type="binding site" evidence="7">
    <location>
        <begin position="74"/>
        <end position="75"/>
    </location>
    <ligand>
        <name>substrate</name>
    </ligand>
</feature>
<dbReference type="NCBIfam" id="TIGR00067">
    <property type="entry name" value="glut_race"/>
    <property type="match status" value="1"/>
</dbReference>
<sequence>MTQQPIGVIDSGVGGLSVLRALQRRLPARQFVYVCDQAHVPYGTKSKAVVRTLTWRLVRQALACDVQALVIGCNTITALMLAELTAALPIPVFGIIEAGSQAANQTSQTHTIGVIGTERTIQERAYVRALHRESPRNRVVQLACQSFVSMVENLPLTRAQVVQVDRQLAGLKTPGMDTVVLGCTHFPLMRATIQAALGPAVQLVDPAITLAAQVAMTLEGATRLARQPGARHDQYYTTGQPERLAQVAMDWLAVPVEVRALRG</sequence>
<reference evidence="8 9" key="1">
    <citation type="submission" date="2024-09" db="EMBL/GenBank/DDBJ databases">
        <authorList>
            <person name="Sun Q."/>
            <person name="Mori K."/>
        </authorList>
    </citation>
    <scope>NUCLEOTIDE SEQUENCE [LARGE SCALE GENOMIC DNA]</scope>
    <source>
        <strain evidence="8 9">TBRC 4576</strain>
    </source>
</reference>
<evidence type="ECO:0000256" key="3">
    <source>
        <dbReference type="ARBA" id="ARBA00022960"/>
    </source>
</evidence>
<dbReference type="RefSeq" id="WP_137643742.1">
    <property type="nucleotide sequence ID" value="NZ_BJEA01000025.1"/>
</dbReference>
<feature type="binding site" evidence="7">
    <location>
        <begin position="42"/>
        <end position="43"/>
    </location>
    <ligand>
        <name>substrate</name>
    </ligand>
</feature>
<dbReference type="InterPro" id="IPR004391">
    <property type="entry name" value="Glu_race"/>
</dbReference>
<evidence type="ECO:0000256" key="7">
    <source>
        <dbReference type="HAMAP-Rule" id="MF_00258"/>
    </source>
</evidence>
<feature type="active site" description="Proton donor/acceptor" evidence="7">
    <location>
        <position position="183"/>
    </location>
</feature>
<dbReference type="InterPro" id="IPR033134">
    <property type="entry name" value="Asp/Glu_racemase_AS_2"/>
</dbReference>
<keyword evidence="4 7" id="KW-0573">Peptidoglycan synthesis</keyword>
<comment type="similarity">
    <text evidence="7">Belongs to the aspartate/glutamate racemases family.</text>
</comment>
<protein>
    <recommendedName>
        <fullName evidence="2 7">Glutamate racemase</fullName>
        <ecNumber evidence="2 7">5.1.1.3</ecNumber>
    </recommendedName>
</protein>
<keyword evidence="3 7" id="KW-0133">Cell shape</keyword>
<feature type="binding site" evidence="7">
    <location>
        <begin position="184"/>
        <end position="185"/>
    </location>
    <ligand>
        <name>substrate</name>
    </ligand>
</feature>
<dbReference type="Gene3D" id="3.40.50.1860">
    <property type="match status" value="2"/>
</dbReference>
<comment type="pathway">
    <text evidence="7">Cell wall biogenesis; peptidoglycan biosynthesis.</text>
</comment>
<evidence type="ECO:0000256" key="2">
    <source>
        <dbReference type="ARBA" id="ARBA00013090"/>
    </source>
</evidence>
<dbReference type="InterPro" id="IPR015942">
    <property type="entry name" value="Asp/Glu/hydantoin_racemase"/>
</dbReference>
<name>A0ABV5WTU2_9LACO</name>
<keyword evidence="9" id="KW-1185">Reference proteome</keyword>
<dbReference type="Proteomes" id="UP001589691">
    <property type="component" value="Unassembled WGS sequence"/>
</dbReference>
<dbReference type="HAMAP" id="MF_00258">
    <property type="entry name" value="Glu_racemase"/>
    <property type="match status" value="1"/>
</dbReference>
<dbReference type="PANTHER" id="PTHR21198:SF2">
    <property type="entry name" value="GLUTAMATE RACEMASE"/>
    <property type="match status" value="1"/>
</dbReference>
<evidence type="ECO:0000256" key="5">
    <source>
        <dbReference type="ARBA" id="ARBA00023235"/>
    </source>
</evidence>
<evidence type="ECO:0000256" key="1">
    <source>
        <dbReference type="ARBA" id="ARBA00001602"/>
    </source>
</evidence>
<comment type="function">
    <text evidence="7">Provides the (R)-glutamate required for cell wall biosynthesis.</text>
</comment>
<evidence type="ECO:0000256" key="4">
    <source>
        <dbReference type="ARBA" id="ARBA00022984"/>
    </source>
</evidence>
<feature type="active site" description="Proton donor/acceptor" evidence="7">
    <location>
        <position position="73"/>
    </location>
</feature>
<evidence type="ECO:0000256" key="6">
    <source>
        <dbReference type="ARBA" id="ARBA00023316"/>
    </source>
</evidence>
<dbReference type="PANTHER" id="PTHR21198">
    <property type="entry name" value="GLUTAMATE RACEMASE"/>
    <property type="match status" value="1"/>
</dbReference>
<proteinExistence type="inferred from homology"/>
<keyword evidence="5 7" id="KW-0413">Isomerase</keyword>
<dbReference type="GO" id="GO:0008881">
    <property type="term" value="F:glutamate racemase activity"/>
    <property type="evidence" value="ECO:0007669"/>
    <property type="project" value="UniProtKB-EC"/>
</dbReference>
<dbReference type="PROSITE" id="PS00924">
    <property type="entry name" value="ASP_GLU_RACEMASE_2"/>
    <property type="match status" value="1"/>
</dbReference>
<gene>
    <name evidence="7 8" type="primary">murI</name>
    <name evidence="8" type="ORF">ACFFLI_05555</name>
</gene>
<comment type="caution">
    <text evidence="8">The sequence shown here is derived from an EMBL/GenBank/DDBJ whole genome shotgun (WGS) entry which is preliminary data.</text>
</comment>
<keyword evidence="6 7" id="KW-0961">Cell wall biogenesis/degradation</keyword>
<organism evidence="8 9">
    <name type="scientific">Lactiplantibacillus modestisalitolerans</name>
    <dbReference type="NCBI Taxonomy" id="1457219"/>
    <lineage>
        <taxon>Bacteria</taxon>
        <taxon>Bacillati</taxon>
        <taxon>Bacillota</taxon>
        <taxon>Bacilli</taxon>
        <taxon>Lactobacillales</taxon>
        <taxon>Lactobacillaceae</taxon>
        <taxon>Lactiplantibacillus</taxon>
    </lineage>
</organism>
<dbReference type="EMBL" id="JBHLZY010000012">
    <property type="protein sequence ID" value="MFB9769347.1"/>
    <property type="molecule type" value="Genomic_DNA"/>
</dbReference>
<feature type="binding site" evidence="7">
    <location>
        <begin position="10"/>
        <end position="11"/>
    </location>
    <ligand>
        <name>substrate</name>
    </ligand>
</feature>
<evidence type="ECO:0000313" key="8">
    <source>
        <dbReference type="EMBL" id="MFB9769347.1"/>
    </source>
</evidence>
<dbReference type="Pfam" id="PF01177">
    <property type="entry name" value="Asp_Glu_race"/>
    <property type="match status" value="1"/>
</dbReference>
<dbReference type="EC" id="5.1.1.3" evidence="2 7"/>
<dbReference type="SUPFAM" id="SSF53681">
    <property type="entry name" value="Aspartate/glutamate racemase"/>
    <property type="match status" value="2"/>
</dbReference>